<comment type="caution">
    <text evidence="9">The sequence shown here is derived from an EMBL/GenBank/DDBJ whole genome shotgun (WGS) entry which is preliminary data.</text>
</comment>
<dbReference type="GO" id="GO:0005524">
    <property type="term" value="F:ATP binding"/>
    <property type="evidence" value="ECO:0007669"/>
    <property type="project" value="UniProtKB-KW"/>
</dbReference>
<evidence type="ECO:0000313" key="10">
    <source>
        <dbReference type="Proteomes" id="UP001362999"/>
    </source>
</evidence>
<feature type="domain" description="RecA family profile 1" evidence="8">
    <location>
        <begin position="75"/>
        <end position="257"/>
    </location>
</feature>
<dbReference type="GO" id="GO:0090656">
    <property type="term" value="P:t-circle formation"/>
    <property type="evidence" value="ECO:0007669"/>
    <property type="project" value="TreeGrafter"/>
</dbReference>
<evidence type="ECO:0000256" key="6">
    <source>
        <dbReference type="ARBA" id="ARBA00023242"/>
    </source>
</evidence>
<evidence type="ECO:0000256" key="7">
    <source>
        <dbReference type="SAM" id="MobiDB-lite"/>
    </source>
</evidence>
<dbReference type="InterPro" id="IPR027417">
    <property type="entry name" value="P-loop_NTPase"/>
</dbReference>
<dbReference type="Proteomes" id="UP001362999">
    <property type="component" value="Unassembled WGS sequence"/>
</dbReference>
<feature type="compositionally biased region" description="Polar residues" evidence="7">
    <location>
        <begin position="399"/>
        <end position="418"/>
    </location>
</feature>
<feature type="region of interest" description="Disordered" evidence="7">
    <location>
        <begin position="391"/>
        <end position="440"/>
    </location>
</feature>
<keyword evidence="2" id="KW-0547">Nucleotide-binding</keyword>
<dbReference type="GO" id="GO:0000722">
    <property type="term" value="P:telomere maintenance via recombination"/>
    <property type="evidence" value="ECO:0007669"/>
    <property type="project" value="TreeGrafter"/>
</dbReference>
<dbReference type="GO" id="GO:0045003">
    <property type="term" value="P:double-strand break repair via synthesis-dependent strand annealing"/>
    <property type="evidence" value="ECO:0007669"/>
    <property type="project" value="TreeGrafter"/>
</dbReference>
<evidence type="ECO:0000259" key="8">
    <source>
        <dbReference type="PROSITE" id="PS50162"/>
    </source>
</evidence>
<dbReference type="InterPro" id="IPR013632">
    <property type="entry name" value="Rad51_C"/>
</dbReference>
<dbReference type="Pfam" id="PF08423">
    <property type="entry name" value="Rad51"/>
    <property type="match status" value="1"/>
</dbReference>
<dbReference type="InterPro" id="IPR020588">
    <property type="entry name" value="RecA_ATP-bd"/>
</dbReference>
<keyword evidence="5" id="KW-0234">DNA repair</keyword>
<dbReference type="GO" id="GO:0061982">
    <property type="term" value="P:meiosis I cell cycle process"/>
    <property type="evidence" value="ECO:0007669"/>
    <property type="project" value="UniProtKB-ARBA"/>
</dbReference>
<comment type="subcellular location">
    <subcellularLocation>
        <location evidence="1">Nucleus</location>
    </subcellularLocation>
</comment>
<protein>
    <submittedName>
        <fullName evidence="9">RAD51b protein</fullName>
    </submittedName>
</protein>
<organism evidence="9 10">
    <name type="scientific">Favolaschia claudopus</name>
    <dbReference type="NCBI Taxonomy" id="2862362"/>
    <lineage>
        <taxon>Eukaryota</taxon>
        <taxon>Fungi</taxon>
        <taxon>Dikarya</taxon>
        <taxon>Basidiomycota</taxon>
        <taxon>Agaricomycotina</taxon>
        <taxon>Agaricomycetes</taxon>
        <taxon>Agaricomycetidae</taxon>
        <taxon>Agaricales</taxon>
        <taxon>Marasmiineae</taxon>
        <taxon>Mycenaceae</taxon>
        <taxon>Favolaschia</taxon>
    </lineage>
</organism>
<evidence type="ECO:0000256" key="4">
    <source>
        <dbReference type="ARBA" id="ARBA00022840"/>
    </source>
</evidence>
<keyword evidence="6" id="KW-0539">Nucleus</keyword>
<name>A0AAW0BCG9_9AGAR</name>
<dbReference type="PROSITE" id="PS50162">
    <property type="entry name" value="RECA_2"/>
    <property type="match status" value="1"/>
</dbReference>
<evidence type="ECO:0000256" key="3">
    <source>
        <dbReference type="ARBA" id="ARBA00022763"/>
    </source>
</evidence>
<dbReference type="GO" id="GO:0005657">
    <property type="term" value="C:replication fork"/>
    <property type="evidence" value="ECO:0007669"/>
    <property type="project" value="TreeGrafter"/>
</dbReference>
<dbReference type="SUPFAM" id="SSF52540">
    <property type="entry name" value="P-loop containing nucleoside triphosphate hydrolases"/>
    <property type="match status" value="1"/>
</dbReference>
<sequence>MDSTHVADVAYLTSSQKAALKKGNVRTLADVVLLSIKELSTRCKISPLEATTIFNTICSTNSPQIIPLSHPTRAQQQIYSTGDTHLDAALGGGFRTGMVWEIFGQSAAGKTQFALQLSLMVQIPPDMGGLLGSACYITISSNLPTSRLLQMIEAHPQLSAELCDLESIDTIKCQNIPLLIRVLSKDLPQLISRKRNNSNVKPVRLVVVDALAELFRSDDKATRTTLLERSQNVFEISTLLHTLASTHALTVLVLNEVSDNFGHDDQAPSPSPELDYKQQSRWFGGADSVHEESDKEASLGLAWANQVNVRIMLSRTHRRRYIEDSFDAKRRKVDIASPSPSSNPGLSLDNDATLIRRLSVVFSSVSPPCSLDYIVTSAGLSFLPDDGHPLHTEHGYFPPSTQETSQSVQATSQSNMLASQVAPLDMGLAEHEAQSEAFET</sequence>
<dbReference type="EMBL" id="JAWWNJ010000035">
    <property type="protein sequence ID" value="KAK7023755.1"/>
    <property type="molecule type" value="Genomic_DNA"/>
</dbReference>
<evidence type="ECO:0000313" key="9">
    <source>
        <dbReference type="EMBL" id="KAK7023755.1"/>
    </source>
</evidence>
<proteinExistence type="predicted"/>
<dbReference type="PANTHER" id="PTHR46487">
    <property type="entry name" value="DNA REPAIR PROTEIN XRCC3"/>
    <property type="match status" value="1"/>
</dbReference>
<dbReference type="InterPro" id="IPR047348">
    <property type="entry name" value="XRCC3-like_C"/>
</dbReference>
<reference evidence="9 10" key="1">
    <citation type="journal article" date="2024" name="J Genomics">
        <title>Draft genome sequencing and assembly of Favolaschia claudopus CIRM-BRFM 2984 isolated from oak limbs.</title>
        <authorList>
            <person name="Navarro D."/>
            <person name="Drula E."/>
            <person name="Chaduli D."/>
            <person name="Cazenave R."/>
            <person name="Ahrendt S."/>
            <person name="Wang J."/>
            <person name="Lipzen A."/>
            <person name="Daum C."/>
            <person name="Barry K."/>
            <person name="Grigoriev I.V."/>
            <person name="Favel A."/>
            <person name="Rosso M.N."/>
            <person name="Martin F."/>
        </authorList>
    </citation>
    <scope>NUCLEOTIDE SEQUENCE [LARGE SCALE GENOMIC DNA]</scope>
    <source>
        <strain evidence="9 10">CIRM-BRFM 2984</strain>
    </source>
</reference>
<evidence type="ECO:0000256" key="1">
    <source>
        <dbReference type="ARBA" id="ARBA00004123"/>
    </source>
</evidence>
<keyword evidence="10" id="KW-1185">Reference proteome</keyword>
<keyword evidence="3" id="KW-0227">DNA damage</keyword>
<dbReference type="GO" id="GO:0033065">
    <property type="term" value="C:Rad51C-XRCC3 complex"/>
    <property type="evidence" value="ECO:0007669"/>
    <property type="project" value="TreeGrafter"/>
</dbReference>
<evidence type="ECO:0000256" key="5">
    <source>
        <dbReference type="ARBA" id="ARBA00023204"/>
    </source>
</evidence>
<dbReference type="GO" id="GO:0140664">
    <property type="term" value="F:ATP-dependent DNA damage sensor activity"/>
    <property type="evidence" value="ECO:0007669"/>
    <property type="project" value="InterPro"/>
</dbReference>
<keyword evidence="4" id="KW-0067">ATP-binding</keyword>
<accession>A0AAW0BCG9</accession>
<gene>
    <name evidence="9" type="ORF">R3P38DRAFT_2531256</name>
</gene>
<dbReference type="GO" id="GO:0071140">
    <property type="term" value="P:resolution of mitotic recombination intermediates"/>
    <property type="evidence" value="ECO:0007669"/>
    <property type="project" value="TreeGrafter"/>
</dbReference>
<evidence type="ECO:0000256" key="2">
    <source>
        <dbReference type="ARBA" id="ARBA00022741"/>
    </source>
</evidence>
<dbReference type="GO" id="GO:0000400">
    <property type="term" value="F:four-way junction DNA binding"/>
    <property type="evidence" value="ECO:0007669"/>
    <property type="project" value="TreeGrafter"/>
</dbReference>
<dbReference type="CDD" id="cd19491">
    <property type="entry name" value="XRCC3"/>
    <property type="match status" value="1"/>
</dbReference>
<dbReference type="Gene3D" id="3.40.50.300">
    <property type="entry name" value="P-loop containing nucleotide triphosphate hydrolases"/>
    <property type="match status" value="1"/>
</dbReference>
<dbReference type="AlphaFoldDB" id="A0AAW0BCG9"/>
<dbReference type="PANTHER" id="PTHR46487:SF1">
    <property type="entry name" value="DNA REPAIR PROTEIN XRCC3"/>
    <property type="match status" value="1"/>
</dbReference>